<feature type="binding site" evidence="9">
    <location>
        <position position="117"/>
    </location>
    <ligand>
        <name>5-phospho-alpha-D-ribose 1-diphosphate</name>
        <dbReference type="ChEBI" id="CHEBI:58017"/>
        <note>ligand shared between dimeric partners</note>
    </ligand>
</feature>
<keyword evidence="9" id="KW-0460">Magnesium</keyword>
<dbReference type="NCBIfam" id="TIGR00336">
    <property type="entry name" value="pyrE"/>
    <property type="match status" value="1"/>
</dbReference>
<dbReference type="GO" id="GO:0044205">
    <property type="term" value="P:'de novo' UMP biosynthetic process"/>
    <property type="evidence" value="ECO:0007669"/>
    <property type="project" value="UniProtKB-UniRule"/>
</dbReference>
<dbReference type="Pfam" id="PF00156">
    <property type="entry name" value="Pribosyltran"/>
    <property type="match status" value="1"/>
</dbReference>
<dbReference type="AlphaFoldDB" id="A0AB39U8F3"/>
<dbReference type="InterPro" id="IPR004467">
    <property type="entry name" value="Or_phspho_trans_dom"/>
</dbReference>
<comment type="catalytic activity">
    <reaction evidence="9">
        <text>orotidine 5'-phosphate + diphosphate = orotate + 5-phospho-alpha-D-ribose 1-diphosphate</text>
        <dbReference type="Rhea" id="RHEA:10380"/>
        <dbReference type="ChEBI" id="CHEBI:30839"/>
        <dbReference type="ChEBI" id="CHEBI:33019"/>
        <dbReference type="ChEBI" id="CHEBI:57538"/>
        <dbReference type="ChEBI" id="CHEBI:58017"/>
        <dbReference type="EC" id="2.4.2.10"/>
    </reaction>
</comment>
<comment type="subunit">
    <text evidence="4 9">Homodimer.</text>
</comment>
<dbReference type="PANTHER" id="PTHR46683">
    <property type="entry name" value="OROTATE PHOSPHORIBOSYLTRANSFERASE 1-RELATED"/>
    <property type="match status" value="1"/>
</dbReference>
<feature type="binding site" description="in other chain" evidence="9">
    <location>
        <begin position="140"/>
        <end position="148"/>
    </location>
    <ligand>
        <name>5-phospho-alpha-D-ribose 1-diphosphate</name>
        <dbReference type="ChEBI" id="CHEBI:58017"/>
        <note>ligand shared between dimeric partners</note>
    </ligand>
</feature>
<evidence type="ECO:0000256" key="2">
    <source>
        <dbReference type="ARBA" id="ARBA00004889"/>
    </source>
</evidence>
<dbReference type="InterPro" id="IPR023031">
    <property type="entry name" value="OPRT"/>
</dbReference>
<dbReference type="SUPFAM" id="SSF53271">
    <property type="entry name" value="PRTase-like"/>
    <property type="match status" value="1"/>
</dbReference>
<protein>
    <recommendedName>
        <fullName evidence="5 9">Orotate phosphoribosyltransferase</fullName>
        <shortName evidence="9">OPRT</shortName>
        <shortName evidence="9">OPRTase</shortName>
        <ecNumber evidence="5 9">2.4.2.10</ecNumber>
    </recommendedName>
</protein>
<dbReference type="GO" id="GO:0005737">
    <property type="term" value="C:cytoplasm"/>
    <property type="evidence" value="ECO:0007669"/>
    <property type="project" value="TreeGrafter"/>
</dbReference>
<dbReference type="KEGG" id="baqk:QN215_04260"/>
<dbReference type="GO" id="GO:0000287">
    <property type="term" value="F:magnesium ion binding"/>
    <property type="evidence" value="ECO:0007669"/>
    <property type="project" value="UniProtKB-UniRule"/>
</dbReference>
<reference evidence="11" key="1">
    <citation type="submission" date="2023-07" db="EMBL/GenBank/DDBJ databases">
        <title>Bifidobacterium aquikefiriaerophilum sp. nov. and Bifidobacterium eccum sp. nov., isolated from water kefir.</title>
        <authorList>
            <person name="Breselge S."/>
            <person name="Bellassi P."/>
            <person name="Barcenilla C."/>
            <person name="Alvarez-Ordonez A."/>
            <person name="Morelli L."/>
            <person name="Cotter P.D."/>
        </authorList>
    </citation>
    <scope>NUCLEOTIDE SEQUENCE</scope>
    <source>
        <strain evidence="11">WK041_4_12</strain>
    </source>
</reference>
<evidence type="ECO:0000256" key="6">
    <source>
        <dbReference type="ARBA" id="ARBA00022676"/>
    </source>
</evidence>
<feature type="binding site" description="in other chain" evidence="9">
    <location>
        <begin position="86"/>
        <end position="87"/>
    </location>
    <ligand>
        <name>5-phospho-alpha-D-ribose 1-diphosphate</name>
        <dbReference type="ChEBI" id="CHEBI:58017"/>
        <note>ligand shared between dimeric partners</note>
    </ligand>
</feature>
<name>A0AB39U8F3_9BIFI</name>
<feature type="binding site" description="in other chain" evidence="9">
    <location>
        <position position="114"/>
    </location>
    <ligand>
        <name>5-phospho-alpha-D-ribose 1-diphosphate</name>
        <dbReference type="ChEBI" id="CHEBI:58017"/>
        <note>ligand shared between dimeric partners</note>
    </ligand>
</feature>
<dbReference type="Gene3D" id="3.40.50.2020">
    <property type="match status" value="1"/>
</dbReference>
<evidence type="ECO:0000256" key="5">
    <source>
        <dbReference type="ARBA" id="ARBA00011971"/>
    </source>
</evidence>
<comment type="caution">
    <text evidence="9">Lacks conserved residue(s) required for the propagation of feature annotation.</text>
</comment>
<keyword evidence="6 9" id="KW-0328">Glycosyltransferase</keyword>
<dbReference type="InterPro" id="IPR029057">
    <property type="entry name" value="PRTase-like"/>
</dbReference>
<organism evidence="11">
    <name type="scientific">Bifidobacterium aquikefiricola</name>
    <dbReference type="NCBI Taxonomy" id="3059038"/>
    <lineage>
        <taxon>Bacteria</taxon>
        <taxon>Bacillati</taxon>
        <taxon>Actinomycetota</taxon>
        <taxon>Actinomycetes</taxon>
        <taxon>Bifidobacteriales</taxon>
        <taxon>Bifidobacteriaceae</taxon>
        <taxon>Bifidobacterium</taxon>
    </lineage>
</organism>
<evidence type="ECO:0000313" key="11">
    <source>
        <dbReference type="EMBL" id="XDS45325.1"/>
    </source>
</evidence>
<comment type="function">
    <text evidence="1 9">Catalyzes the transfer of a ribosyl phosphate group from 5-phosphoribose 1-diphosphate to orotate, leading to the formation of orotidine monophosphate (OMP).</text>
</comment>
<keyword evidence="8 9" id="KW-0665">Pyrimidine biosynthesis</keyword>
<feature type="binding site" evidence="9">
    <location>
        <position position="119"/>
    </location>
    <ligand>
        <name>5-phospho-alpha-D-ribose 1-diphosphate</name>
        <dbReference type="ChEBI" id="CHEBI:58017"/>
        <note>ligand shared between dimeric partners</note>
    </ligand>
</feature>
<gene>
    <name evidence="9 11" type="primary">pyrE</name>
    <name evidence="11" type="ORF">QN215_04260</name>
</gene>
<feature type="domain" description="Phosphoribosyltransferase" evidence="10">
    <location>
        <begin position="66"/>
        <end position="194"/>
    </location>
</feature>
<proteinExistence type="inferred from homology"/>
<evidence type="ECO:0000256" key="8">
    <source>
        <dbReference type="ARBA" id="ARBA00022975"/>
    </source>
</evidence>
<keyword evidence="7 9" id="KW-0808">Transferase</keyword>
<feature type="binding site" evidence="9">
    <location>
        <position position="144"/>
    </location>
    <ligand>
        <name>orotate</name>
        <dbReference type="ChEBI" id="CHEBI:30839"/>
    </ligand>
</feature>
<feature type="binding site" evidence="9">
    <location>
        <position position="113"/>
    </location>
    <ligand>
        <name>5-phospho-alpha-D-ribose 1-diphosphate</name>
        <dbReference type="ChEBI" id="CHEBI:58017"/>
        <note>ligand shared between dimeric partners</note>
    </ligand>
</feature>
<dbReference type="GO" id="GO:0004588">
    <property type="term" value="F:orotate phosphoribosyltransferase activity"/>
    <property type="evidence" value="ECO:0007669"/>
    <property type="project" value="UniProtKB-UniRule"/>
</dbReference>
<dbReference type="GO" id="GO:0046132">
    <property type="term" value="P:pyrimidine ribonucleoside biosynthetic process"/>
    <property type="evidence" value="ECO:0007669"/>
    <property type="project" value="TreeGrafter"/>
</dbReference>
<evidence type="ECO:0000256" key="7">
    <source>
        <dbReference type="ARBA" id="ARBA00022679"/>
    </source>
</evidence>
<dbReference type="HAMAP" id="MF_01208">
    <property type="entry name" value="PyrE"/>
    <property type="match status" value="1"/>
</dbReference>
<comment type="cofactor">
    <cofactor evidence="9">
        <name>Mg(2+)</name>
        <dbReference type="ChEBI" id="CHEBI:18420"/>
    </cofactor>
</comment>
<feature type="binding site" evidence="9">
    <location>
        <position position="173"/>
    </location>
    <ligand>
        <name>orotate</name>
        <dbReference type="ChEBI" id="CHEBI:30839"/>
    </ligand>
</feature>
<comment type="pathway">
    <text evidence="2 9">Pyrimidine metabolism; UMP biosynthesis via de novo pathway; UMP from orotate: step 1/2.</text>
</comment>
<dbReference type="EC" id="2.4.2.10" evidence="5 9"/>
<dbReference type="PANTHER" id="PTHR46683:SF1">
    <property type="entry name" value="OROTATE PHOSPHORIBOSYLTRANSFERASE 1-RELATED"/>
    <property type="match status" value="1"/>
</dbReference>
<evidence type="ECO:0000259" key="10">
    <source>
        <dbReference type="Pfam" id="PF00156"/>
    </source>
</evidence>
<feature type="binding site" description="in other chain" evidence="9">
    <location>
        <position position="34"/>
    </location>
    <ligand>
        <name>5-phospho-alpha-D-ribose 1-diphosphate</name>
        <dbReference type="ChEBI" id="CHEBI:58017"/>
        <note>ligand shared between dimeric partners</note>
    </ligand>
</feature>
<evidence type="ECO:0000256" key="4">
    <source>
        <dbReference type="ARBA" id="ARBA00011738"/>
    </source>
</evidence>
<dbReference type="GO" id="GO:0006207">
    <property type="term" value="P:'de novo' pyrimidine nucleobase biosynthetic process"/>
    <property type="evidence" value="ECO:0007669"/>
    <property type="project" value="TreeGrafter"/>
</dbReference>
<dbReference type="RefSeq" id="WP_369344862.1">
    <property type="nucleotide sequence ID" value="NZ_CP129674.1"/>
</dbReference>
<comment type="similarity">
    <text evidence="3 9">Belongs to the purine/pyrimidine phosphoribosyltransferase family. PyrE subfamily.</text>
</comment>
<dbReference type="InterPro" id="IPR000836">
    <property type="entry name" value="PRTase_dom"/>
</dbReference>
<dbReference type="EMBL" id="CP129674">
    <property type="protein sequence ID" value="XDS45325.1"/>
    <property type="molecule type" value="Genomic_DNA"/>
</dbReference>
<evidence type="ECO:0000256" key="3">
    <source>
        <dbReference type="ARBA" id="ARBA00006340"/>
    </source>
</evidence>
<evidence type="ECO:0000256" key="1">
    <source>
        <dbReference type="ARBA" id="ARBA00003769"/>
    </source>
</evidence>
<sequence>MVAFEALHGETISQRFTSFLLEVGALRFGDFTLKSGRKSPYFINAGAFDDGRKIALLGEFYAQTIAQAVNGGDLPVDIDTIFGPAYKGIPLAVSTAIALASAHDMPVGYTFDRKEAKDHGDGGIMVGTQLHDGMKVLLVDDVMTAGTAIHEVIPKLKSQADVDIIGLVLSVDRMEHIANSDMSAVKAIEQEFGFPVFSIANVQEIFDTAAQMTEADGTPIISEQLQEQAHNYFIEYGC</sequence>
<evidence type="ECO:0000256" key="9">
    <source>
        <dbReference type="HAMAP-Rule" id="MF_01208"/>
    </source>
</evidence>
<accession>A0AB39U8F3</accession>
<dbReference type="CDD" id="cd06223">
    <property type="entry name" value="PRTases_typeI"/>
    <property type="match status" value="1"/>
</dbReference>